<keyword evidence="7 10" id="KW-0067">ATP-binding</keyword>
<dbReference type="HAMAP" id="MF_00061">
    <property type="entry name" value="IspE"/>
    <property type="match status" value="1"/>
</dbReference>
<name>A0A4Y8UHR9_9GAMM</name>
<feature type="binding site" evidence="10">
    <location>
        <begin position="104"/>
        <end position="114"/>
    </location>
    <ligand>
        <name>ATP</name>
        <dbReference type="ChEBI" id="CHEBI:30616"/>
    </ligand>
</feature>
<gene>
    <name evidence="10 13" type="primary">ispE</name>
    <name evidence="13" type="ORF">E3W66_05520</name>
</gene>
<keyword evidence="8 10" id="KW-0414">Isoprene biosynthesis</keyword>
<comment type="similarity">
    <text evidence="1 10">Belongs to the GHMP kinase family. IspE subfamily.</text>
</comment>
<evidence type="ECO:0000256" key="9">
    <source>
        <dbReference type="ARBA" id="ARBA00032554"/>
    </source>
</evidence>
<keyword evidence="5 10" id="KW-0547">Nucleotide-binding</keyword>
<feature type="active site" evidence="10">
    <location>
        <position position="146"/>
    </location>
</feature>
<dbReference type="InterPro" id="IPR013750">
    <property type="entry name" value="GHMP_kinase_C_dom"/>
</dbReference>
<dbReference type="InterPro" id="IPR036554">
    <property type="entry name" value="GHMP_kinase_C_sf"/>
</dbReference>
<dbReference type="SUPFAM" id="SSF55060">
    <property type="entry name" value="GHMP Kinase, C-terminal domain"/>
    <property type="match status" value="1"/>
</dbReference>
<dbReference type="PANTHER" id="PTHR43527">
    <property type="entry name" value="4-DIPHOSPHOCYTIDYL-2-C-METHYL-D-ERYTHRITOL KINASE, CHLOROPLASTIC"/>
    <property type="match status" value="1"/>
</dbReference>
<dbReference type="InterPro" id="IPR006204">
    <property type="entry name" value="GHMP_kinase_N_dom"/>
</dbReference>
<dbReference type="InterPro" id="IPR004424">
    <property type="entry name" value="IspE"/>
</dbReference>
<comment type="catalytic activity">
    <reaction evidence="10">
        <text>4-CDP-2-C-methyl-D-erythritol + ATP = 4-CDP-2-C-methyl-D-erythritol 2-phosphate + ADP + H(+)</text>
        <dbReference type="Rhea" id="RHEA:18437"/>
        <dbReference type="ChEBI" id="CHEBI:15378"/>
        <dbReference type="ChEBI" id="CHEBI:30616"/>
        <dbReference type="ChEBI" id="CHEBI:57823"/>
        <dbReference type="ChEBI" id="CHEBI:57919"/>
        <dbReference type="ChEBI" id="CHEBI:456216"/>
        <dbReference type="EC" id="2.7.1.148"/>
    </reaction>
</comment>
<dbReference type="GO" id="GO:0019288">
    <property type="term" value="P:isopentenyl diphosphate biosynthetic process, methylerythritol 4-phosphate pathway"/>
    <property type="evidence" value="ECO:0007669"/>
    <property type="project" value="UniProtKB-UniRule"/>
</dbReference>
<evidence type="ECO:0000256" key="5">
    <source>
        <dbReference type="ARBA" id="ARBA00022741"/>
    </source>
</evidence>
<dbReference type="EC" id="2.7.1.148" evidence="2 10"/>
<dbReference type="GO" id="GO:0016114">
    <property type="term" value="P:terpenoid biosynthetic process"/>
    <property type="evidence" value="ECO:0007669"/>
    <property type="project" value="UniProtKB-UniRule"/>
</dbReference>
<evidence type="ECO:0000313" key="14">
    <source>
        <dbReference type="Proteomes" id="UP000298133"/>
    </source>
</evidence>
<evidence type="ECO:0000256" key="8">
    <source>
        <dbReference type="ARBA" id="ARBA00023229"/>
    </source>
</evidence>
<dbReference type="SUPFAM" id="SSF54211">
    <property type="entry name" value="Ribosomal protein S5 domain 2-like"/>
    <property type="match status" value="1"/>
</dbReference>
<dbReference type="AlphaFoldDB" id="A0A4Y8UHR9"/>
<dbReference type="GO" id="GO:0050515">
    <property type="term" value="F:4-(cytidine 5'-diphospho)-2-C-methyl-D-erythritol kinase activity"/>
    <property type="evidence" value="ECO:0007669"/>
    <property type="project" value="UniProtKB-UniRule"/>
</dbReference>
<dbReference type="UniPathway" id="UPA00056">
    <property type="reaction ID" value="UER00094"/>
</dbReference>
<accession>A0A4Y8UHR9</accession>
<dbReference type="Proteomes" id="UP000298133">
    <property type="component" value="Unassembled WGS sequence"/>
</dbReference>
<keyword evidence="14" id="KW-1185">Reference proteome</keyword>
<dbReference type="Gene3D" id="3.30.70.890">
    <property type="entry name" value="GHMP kinase, C-terminal domain"/>
    <property type="match status" value="1"/>
</dbReference>
<proteinExistence type="inferred from homology"/>
<dbReference type="PIRSF" id="PIRSF010376">
    <property type="entry name" value="IspE"/>
    <property type="match status" value="1"/>
</dbReference>
<evidence type="ECO:0000259" key="12">
    <source>
        <dbReference type="Pfam" id="PF08544"/>
    </source>
</evidence>
<dbReference type="OrthoDB" id="9809438at2"/>
<dbReference type="Pfam" id="PF00288">
    <property type="entry name" value="GHMP_kinases_N"/>
    <property type="match status" value="1"/>
</dbReference>
<dbReference type="InterPro" id="IPR014721">
    <property type="entry name" value="Ribsml_uS5_D2-typ_fold_subgr"/>
</dbReference>
<dbReference type="PANTHER" id="PTHR43527:SF2">
    <property type="entry name" value="4-DIPHOSPHOCYTIDYL-2-C-METHYL-D-ERYTHRITOL KINASE, CHLOROPLASTIC"/>
    <property type="match status" value="1"/>
</dbReference>
<dbReference type="NCBIfam" id="TIGR00154">
    <property type="entry name" value="ispE"/>
    <property type="match status" value="1"/>
</dbReference>
<evidence type="ECO:0000259" key="11">
    <source>
        <dbReference type="Pfam" id="PF00288"/>
    </source>
</evidence>
<evidence type="ECO:0000313" key="13">
    <source>
        <dbReference type="EMBL" id="TFH67711.1"/>
    </source>
</evidence>
<reference evidence="13 14" key="1">
    <citation type="submission" date="2019-03" db="EMBL/GenBank/DDBJ databases">
        <title>Draft genome of Gammaproteobacteria bacterium LSUCC0057, a member of the SAR92 clade.</title>
        <authorList>
            <person name="Lanclos V.C."/>
            <person name="Doiron C."/>
            <person name="Henson M.W."/>
            <person name="Thrash J.C."/>
        </authorList>
    </citation>
    <scope>NUCLEOTIDE SEQUENCE [LARGE SCALE GENOMIC DNA]</scope>
    <source>
        <strain evidence="13 14">LSUCC0057</strain>
    </source>
</reference>
<dbReference type="Pfam" id="PF08544">
    <property type="entry name" value="GHMP_kinases_C"/>
    <property type="match status" value="1"/>
</dbReference>
<dbReference type="InterPro" id="IPR020568">
    <property type="entry name" value="Ribosomal_Su5_D2-typ_SF"/>
</dbReference>
<dbReference type="Gene3D" id="3.30.230.10">
    <property type="match status" value="1"/>
</dbReference>
<comment type="function">
    <text evidence="10">Catalyzes the phosphorylation of the position 2 hydroxy group of 4-diphosphocytidyl-2C-methyl-D-erythritol.</text>
</comment>
<evidence type="ECO:0000256" key="1">
    <source>
        <dbReference type="ARBA" id="ARBA00009684"/>
    </source>
</evidence>
<evidence type="ECO:0000256" key="3">
    <source>
        <dbReference type="ARBA" id="ARBA00017473"/>
    </source>
</evidence>
<dbReference type="EMBL" id="SPIA01000002">
    <property type="protein sequence ID" value="TFH67711.1"/>
    <property type="molecule type" value="Genomic_DNA"/>
</dbReference>
<evidence type="ECO:0000256" key="10">
    <source>
        <dbReference type="HAMAP-Rule" id="MF_00061"/>
    </source>
</evidence>
<keyword evidence="6 10" id="KW-0418">Kinase</keyword>
<sequence>MAAAQTRAAESAPVRLPAPAKLNLWLHICGRRRDGYHNLQTLFQLLDWGDQLTFTANNRGVVELLGSPPGVAVEQNLIVRAAQQLRPFAADHAGCTIALDKVVPMGGGLGGGSSDAATTLVALNALWQCQLSSAQLCALGAQLGADVPLFVAGHSAFAEGIGEQLSAVQIEPRWYLLVTPNCHVDTGEIFSHPQLTRESPAIKIRALSTALGRNDCEAVVEQLYPEVAAARNWLSSYSPALMTGTGASVFAAFCDRNAAEQVAAQVPQKWRAFVAQGVNESPLHSAMRNNKLLGCRQEA</sequence>
<feature type="domain" description="GHMP kinase C-terminal" evidence="12">
    <location>
        <begin position="205"/>
        <end position="271"/>
    </location>
</feature>
<feature type="active site" evidence="10">
    <location>
        <position position="21"/>
    </location>
</feature>
<organism evidence="13 14">
    <name type="scientific">Gammaproteobacteria bacterium LSUCC0057</name>
    <dbReference type="NCBI Taxonomy" id="2559237"/>
    <lineage>
        <taxon>Bacteria</taxon>
        <taxon>Pseudomonadati</taxon>
        <taxon>Pseudomonadota</taxon>
        <taxon>Gammaproteobacteria</taxon>
        <taxon>Cellvibrionales</taxon>
        <taxon>Porticoccaceae</taxon>
        <taxon>SAR92 clade</taxon>
    </lineage>
</organism>
<keyword evidence="4 10" id="KW-0808">Transferase</keyword>
<dbReference type="GO" id="GO:0005524">
    <property type="term" value="F:ATP binding"/>
    <property type="evidence" value="ECO:0007669"/>
    <property type="project" value="UniProtKB-UniRule"/>
</dbReference>
<evidence type="ECO:0000256" key="2">
    <source>
        <dbReference type="ARBA" id="ARBA00012052"/>
    </source>
</evidence>
<comment type="caution">
    <text evidence="13">The sequence shown here is derived from an EMBL/GenBank/DDBJ whole genome shotgun (WGS) entry which is preliminary data.</text>
</comment>
<evidence type="ECO:0000256" key="7">
    <source>
        <dbReference type="ARBA" id="ARBA00022840"/>
    </source>
</evidence>
<protein>
    <recommendedName>
        <fullName evidence="3 10">4-diphosphocytidyl-2-C-methyl-D-erythritol kinase</fullName>
        <shortName evidence="10">CMK</shortName>
        <ecNumber evidence="2 10">2.7.1.148</ecNumber>
    </recommendedName>
    <alternativeName>
        <fullName evidence="9 10">4-(cytidine-5'-diphospho)-2-C-methyl-D-erythritol kinase</fullName>
    </alternativeName>
</protein>
<evidence type="ECO:0000256" key="6">
    <source>
        <dbReference type="ARBA" id="ARBA00022777"/>
    </source>
</evidence>
<feature type="domain" description="GHMP kinase N-terminal" evidence="11">
    <location>
        <begin position="76"/>
        <end position="153"/>
    </location>
</feature>
<evidence type="ECO:0000256" key="4">
    <source>
        <dbReference type="ARBA" id="ARBA00022679"/>
    </source>
</evidence>
<comment type="pathway">
    <text evidence="10">Isoprenoid biosynthesis; isopentenyl diphosphate biosynthesis via DXP pathway; isopentenyl diphosphate from 1-deoxy-D-xylulose 5-phosphate: step 3/6.</text>
</comment>